<evidence type="ECO:0000259" key="1">
    <source>
        <dbReference type="Pfam" id="PF04014"/>
    </source>
</evidence>
<dbReference type="InterPro" id="IPR037914">
    <property type="entry name" value="SpoVT-AbrB_sf"/>
</dbReference>
<dbReference type="InterPro" id="IPR007159">
    <property type="entry name" value="SpoVT-AbrB_dom"/>
</dbReference>
<feature type="domain" description="SpoVT-AbrB" evidence="1">
    <location>
        <begin position="10"/>
        <end position="44"/>
    </location>
</feature>
<sequence>MHLFVEVVMKTSQDGRVTIPQRLRKQFGFHAGTEVEFVELGGQLERLIKIYTFLFCAV</sequence>
<name>A0A317CAK0_9GAMM</name>
<dbReference type="Gene3D" id="2.10.260.10">
    <property type="match status" value="1"/>
</dbReference>
<dbReference type="GO" id="GO:0003677">
    <property type="term" value="F:DNA binding"/>
    <property type="evidence" value="ECO:0007669"/>
    <property type="project" value="InterPro"/>
</dbReference>
<dbReference type="EMBL" id="QGKM01000043">
    <property type="protein sequence ID" value="PWQ95644.1"/>
    <property type="molecule type" value="Genomic_DNA"/>
</dbReference>
<evidence type="ECO:0000313" key="3">
    <source>
        <dbReference type="Proteomes" id="UP000245539"/>
    </source>
</evidence>
<accession>A0A317CAK0</accession>
<dbReference type="Pfam" id="PF04014">
    <property type="entry name" value="MazE_antitoxin"/>
    <property type="match status" value="1"/>
</dbReference>
<organism evidence="2 3">
    <name type="scientific">Leucothrix pacifica</name>
    <dbReference type="NCBI Taxonomy" id="1247513"/>
    <lineage>
        <taxon>Bacteria</taxon>
        <taxon>Pseudomonadati</taxon>
        <taxon>Pseudomonadota</taxon>
        <taxon>Gammaproteobacteria</taxon>
        <taxon>Thiotrichales</taxon>
        <taxon>Thiotrichaceae</taxon>
        <taxon>Leucothrix</taxon>
    </lineage>
</organism>
<proteinExistence type="predicted"/>
<evidence type="ECO:0000313" key="2">
    <source>
        <dbReference type="EMBL" id="PWQ95644.1"/>
    </source>
</evidence>
<dbReference type="AlphaFoldDB" id="A0A317CAK0"/>
<dbReference type="OrthoDB" id="9809003at2"/>
<reference evidence="2 3" key="1">
    <citation type="submission" date="2018-05" db="EMBL/GenBank/DDBJ databases">
        <title>Leucothrix arctica sp. nov., isolated from Arctic seawater.</title>
        <authorList>
            <person name="Choi A."/>
            <person name="Baek K."/>
        </authorList>
    </citation>
    <scope>NUCLEOTIDE SEQUENCE [LARGE SCALE GENOMIC DNA]</scope>
    <source>
        <strain evidence="2 3">JCM 18388</strain>
    </source>
</reference>
<gene>
    <name evidence="2" type="ORF">DKW60_14610</name>
</gene>
<protein>
    <recommendedName>
        <fullName evidence="1">SpoVT-AbrB domain-containing protein</fullName>
    </recommendedName>
</protein>
<dbReference type="Proteomes" id="UP000245539">
    <property type="component" value="Unassembled WGS sequence"/>
</dbReference>
<dbReference type="SUPFAM" id="SSF89447">
    <property type="entry name" value="AbrB/MazE/MraZ-like"/>
    <property type="match status" value="1"/>
</dbReference>
<keyword evidence="3" id="KW-1185">Reference proteome</keyword>
<comment type="caution">
    <text evidence="2">The sequence shown here is derived from an EMBL/GenBank/DDBJ whole genome shotgun (WGS) entry which is preliminary data.</text>
</comment>